<evidence type="ECO:0000313" key="5">
    <source>
        <dbReference type="Proteomes" id="UP000306985"/>
    </source>
</evidence>
<evidence type="ECO:0000259" key="3">
    <source>
        <dbReference type="Pfam" id="PF02517"/>
    </source>
</evidence>
<evidence type="ECO:0000313" key="4">
    <source>
        <dbReference type="EMBL" id="TKV57646.1"/>
    </source>
</evidence>
<evidence type="ECO:0000256" key="1">
    <source>
        <dbReference type="SAM" id="MobiDB-lite"/>
    </source>
</evidence>
<protein>
    <submittedName>
        <fullName evidence="4">CPBP family intramembrane metalloprotease</fullName>
    </submittedName>
</protein>
<keyword evidence="4" id="KW-0645">Protease</keyword>
<gene>
    <name evidence="4" type="ORF">FDO65_15950</name>
</gene>
<dbReference type="Proteomes" id="UP000306985">
    <property type="component" value="Unassembled WGS sequence"/>
</dbReference>
<dbReference type="InterPro" id="IPR003675">
    <property type="entry name" value="Rce1/LyrA-like_dom"/>
</dbReference>
<dbReference type="Pfam" id="PF02517">
    <property type="entry name" value="Rce1-like"/>
    <property type="match status" value="1"/>
</dbReference>
<comment type="caution">
    <text evidence="4">The sequence shown here is derived from an EMBL/GenBank/DDBJ whole genome shotgun (WGS) entry which is preliminary data.</text>
</comment>
<organism evidence="4 5">
    <name type="scientific">Nakamurella flava</name>
    <dbReference type="NCBI Taxonomy" id="2576308"/>
    <lineage>
        <taxon>Bacteria</taxon>
        <taxon>Bacillati</taxon>
        <taxon>Actinomycetota</taxon>
        <taxon>Actinomycetes</taxon>
        <taxon>Nakamurellales</taxon>
        <taxon>Nakamurellaceae</taxon>
        <taxon>Nakamurella</taxon>
    </lineage>
</organism>
<keyword evidence="2" id="KW-1133">Transmembrane helix</keyword>
<reference evidence="4 5" key="1">
    <citation type="submission" date="2019-05" db="EMBL/GenBank/DDBJ databases">
        <title>Nakamurella sp. N5BH11, whole genome shotgun sequence.</title>
        <authorList>
            <person name="Tuo L."/>
        </authorList>
    </citation>
    <scope>NUCLEOTIDE SEQUENCE [LARGE SCALE GENOMIC DNA]</scope>
    <source>
        <strain evidence="4 5">N5BH11</strain>
    </source>
</reference>
<sequence length="328" mass="34755">MRSSMCPLCQNRTRRPGPAGLARQPGGTFGWPPGDPRYITRPWGSQSVREAGPRIDGPARQRGEHVRIRPSWRPAVAVFALYLVVVVALWTAIGMDYTAFAGTTRTVALGMTLTMGVLVALLVVVTSVLGWWRPVLRERATGPRWLLVLPVLYVLTAVGPLLSVDLGRVPPGYWVALALGCLGVGVAEELLCRGLLLVGFRGSVGEVGAWLGATLLFSLLHAVNAFFGQSLGTTAFQLAATFLAGTAFYVMRRVSGGLLLPVLVHAFFDFGLIAGEGMGTKGSPWNALTNLQLLAWVVAVVGTVLVLRASRRAAVAPPLGADGPVVAA</sequence>
<dbReference type="GO" id="GO:0008237">
    <property type="term" value="F:metallopeptidase activity"/>
    <property type="evidence" value="ECO:0007669"/>
    <property type="project" value="UniProtKB-KW"/>
</dbReference>
<dbReference type="GO" id="GO:0080120">
    <property type="term" value="P:CAAX-box protein maturation"/>
    <property type="evidence" value="ECO:0007669"/>
    <property type="project" value="UniProtKB-ARBA"/>
</dbReference>
<feature type="transmembrane region" description="Helical" evidence="2">
    <location>
        <begin position="107"/>
        <end position="132"/>
    </location>
</feature>
<feature type="transmembrane region" description="Helical" evidence="2">
    <location>
        <begin position="234"/>
        <end position="251"/>
    </location>
</feature>
<keyword evidence="2" id="KW-0812">Transmembrane</keyword>
<keyword evidence="2" id="KW-0472">Membrane</keyword>
<proteinExistence type="predicted"/>
<name>A0A4U6QCK4_9ACTN</name>
<feature type="domain" description="CAAX prenyl protease 2/Lysostaphin resistance protein A-like" evidence="3">
    <location>
        <begin position="172"/>
        <end position="270"/>
    </location>
</feature>
<dbReference type="GO" id="GO:0004175">
    <property type="term" value="F:endopeptidase activity"/>
    <property type="evidence" value="ECO:0007669"/>
    <property type="project" value="UniProtKB-ARBA"/>
</dbReference>
<feature type="transmembrane region" description="Helical" evidence="2">
    <location>
        <begin position="208"/>
        <end position="228"/>
    </location>
</feature>
<dbReference type="EMBL" id="SZZH01000004">
    <property type="protein sequence ID" value="TKV57646.1"/>
    <property type="molecule type" value="Genomic_DNA"/>
</dbReference>
<accession>A0A4U6QCK4</accession>
<keyword evidence="4" id="KW-0482">Metalloprotease</keyword>
<feature type="transmembrane region" description="Helical" evidence="2">
    <location>
        <begin position="174"/>
        <end position="196"/>
    </location>
</feature>
<feature type="transmembrane region" description="Helical" evidence="2">
    <location>
        <begin position="258"/>
        <end position="275"/>
    </location>
</feature>
<feature type="transmembrane region" description="Helical" evidence="2">
    <location>
        <begin position="75"/>
        <end position="95"/>
    </location>
</feature>
<evidence type="ECO:0000256" key="2">
    <source>
        <dbReference type="SAM" id="Phobius"/>
    </source>
</evidence>
<dbReference type="OrthoDB" id="4407663at2"/>
<feature type="transmembrane region" description="Helical" evidence="2">
    <location>
        <begin position="144"/>
        <end position="162"/>
    </location>
</feature>
<dbReference type="AlphaFoldDB" id="A0A4U6QCK4"/>
<keyword evidence="4" id="KW-0378">Hydrolase</keyword>
<keyword evidence="5" id="KW-1185">Reference proteome</keyword>
<dbReference type="GO" id="GO:0006508">
    <property type="term" value="P:proteolysis"/>
    <property type="evidence" value="ECO:0007669"/>
    <property type="project" value="UniProtKB-KW"/>
</dbReference>
<feature type="transmembrane region" description="Helical" evidence="2">
    <location>
        <begin position="287"/>
        <end position="307"/>
    </location>
</feature>
<feature type="region of interest" description="Disordered" evidence="1">
    <location>
        <begin position="1"/>
        <end position="33"/>
    </location>
</feature>